<proteinExistence type="predicted"/>
<organism evidence="1 2">
    <name type="scientific">Streblomastix strix</name>
    <dbReference type="NCBI Taxonomy" id="222440"/>
    <lineage>
        <taxon>Eukaryota</taxon>
        <taxon>Metamonada</taxon>
        <taxon>Preaxostyla</taxon>
        <taxon>Oxymonadida</taxon>
        <taxon>Streblomastigidae</taxon>
        <taxon>Streblomastix</taxon>
    </lineage>
</organism>
<evidence type="ECO:0000313" key="1">
    <source>
        <dbReference type="EMBL" id="KAA6401070.1"/>
    </source>
</evidence>
<dbReference type="AlphaFoldDB" id="A0A5J4X1K8"/>
<protein>
    <submittedName>
        <fullName evidence="1">Uncharacterized protein</fullName>
    </submittedName>
</protein>
<accession>A0A5J4X1K8</accession>
<comment type="caution">
    <text evidence="1">The sequence shown here is derived from an EMBL/GenBank/DDBJ whole genome shotgun (WGS) entry which is preliminary data.</text>
</comment>
<gene>
    <name evidence="1" type="ORF">EZS28_003409</name>
</gene>
<sequence length="353" mass="40548">MAKPSNTLNKQQQRTAGHSLINNSFRKSLQRAADNQSPNQIRQLYSSFRFKKAESNRHFNTRIEGDLPHMPIFELENNNITHTVKDKHNSRCSLQIVQIRRLSPQHILFRSNQNDIKNPTNSRLIRFINNKTISSIRDSEHKGLICPIDRRILKHMDEQNPVPYPWTVKPMPNQKTRHGKPKKSFLLPETEAASLMIGLSGGALQLLINRQRFETQRHYHYAMRTLAEFSYKLSLGTDQHLSVCPGILLIEVINWFIRQTQSASSTNIIQSCLKTIGGAIEESNINTLPGCYQQLSGNSTLSRSSIAQHLSLPFYKTLPVGQGIEPTDNTRARNDIIYIDQYEYDDMSRQQDQ</sequence>
<reference evidence="1 2" key="1">
    <citation type="submission" date="2019-03" db="EMBL/GenBank/DDBJ databases">
        <title>Single cell metagenomics reveals metabolic interactions within the superorganism composed of flagellate Streblomastix strix and complex community of Bacteroidetes bacteria on its surface.</title>
        <authorList>
            <person name="Treitli S.C."/>
            <person name="Kolisko M."/>
            <person name="Husnik F."/>
            <person name="Keeling P."/>
            <person name="Hampl V."/>
        </authorList>
    </citation>
    <scope>NUCLEOTIDE SEQUENCE [LARGE SCALE GENOMIC DNA]</scope>
    <source>
        <strain evidence="1">ST1C</strain>
    </source>
</reference>
<dbReference type="Proteomes" id="UP000324800">
    <property type="component" value="Unassembled WGS sequence"/>
</dbReference>
<evidence type="ECO:0000313" key="2">
    <source>
        <dbReference type="Proteomes" id="UP000324800"/>
    </source>
</evidence>
<name>A0A5J4X1K8_9EUKA</name>
<dbReference type="EMBL" id="SNRW01000451">
    <property type="protein sequence ID" value="KAA6401070.1"/>
    <property type="molecule type" value="Genomic_DNA"/>
</dbReference>